<proteinExistence type="predicted"/>
<dbReference type="EMBL" id="JAPDDS010000006">
    <property type="protein sequence ID" value="MCW1885442.1"/>
    <property type="molecule type" value="Genomic_DNA"/>
</dbReference>
<dbReference type="Pfam" id="PF01609">
    <property type="entry name" value="DDE_Tnp_1"/>
    <property type="match status" value="1"/>
</dbReference>
<reference evidence="3 4" key="1">
    <citation type="submission" date="2022-10" db="EMBL/GenBank/DDBJ databases">
        <title>Luteolibacter flavescens strain MCCC 1K03193, whole genome shotgun sequencing project.</title>
        <authorList>
            <person name="Zhao G."/>
            <person name="Shen L."/>
        </authorList>
    </citation>
    <scope>NUCLEOTIDE SEQUENCE [LARGE SCALE GENOMIC DNA]</scope>
    <source>
        <strain evidence="3 4">MCCC 1K03193</strain>
    </source>
</reference>
<accession>A0ABT3FPR7</accession>
<name>A0ABT3FPR7_9BACT</name>
<evidence type="ECO:0000313" key="3">
    <source>
        <dbReference type="EMBL" id="MCW1885442.1"/>
    </source>
</evidence>
<feature type="domain" description="Transposase IS4-like" evidence="1">
    <location>
        <begin position="96"/>
        <end position="252"/>
    </location>
</feature>
<evidence type="ECO:0000259" key="2">
    <source>
        <dbReference type="Pfam" id="PF13340"/>
    </source>
</evidence>
<dbReference type="PANTHER" id="PTHR30007:SF0">
    <property type="entry name" value="TRANSPOSASE"/>
    <property type="match status" value="1"/>
</dbReference>
<organism evidence="3 4">
    <name type="scientific">Luteolibacter flavescens</name>
    <dbReference type="NCBI Taxonomy" id="1859460"/>
    <lineage>
        <taxon>Bacteria</taxon>
        <taxon>Pseudomonadati</taxon>
        <taxon>Verrucomicrobiota</taxon>
        <taxon>Verrucomicrobiia</taxon>
        <taxon>Verrucomicrobiales</taxon>
        <taxon>Verrucomicrobiaceae</taxon>
        <taxon>Luteolibacter</taxon>
    </lineage>
</organism>
<comment type="caution">
    <text evidence="3">The sequence shown here is derived from an EMBL/GenBank/DDBJ whole genome shotgun (WGS) entry which is preliminary data.</text>
</comment>
<gene>
    <name evidence="3" type="ORF">OKA04_11940</name>
</gene>
<dbReference type="Pfam" id="PF13340">
    <property type="entry name" value="DUF4096"/>
    <property type="match status" value="1"/>
</dbReference>
<protein>
    <submittedName>
        <fullName evidence="3">IS5 family transposase</fullName>
    </submittedName>
</protein>
<dbReference type="InterPro" id="IPR025161">
    <property type="entry name" value="IS402-like_dom"/>
</dbReference>
<sequence>MELSEDQLDMLCRLLPDEPARPKGGRPRTDKRKAIAGIFWILDNGAKWEDLPSEFGTKSSVHRAFQRWVNLGAFEQLLAEVGAMVEERGGFKLYECFIDGTFSKAKGGGDGIGGTKAGKGVKIMIMVDARGLPVAVNTGSASPHESKLVEPLFDFMVTVDFPERLVGDKAYDSDKLDETLAGLGVDMISPHRSNRKPGNRTQDGRKLRRYKRRWTVERTIGWLQNYRRLCIRWEKSTAMFQGFVNLTCSILLMKQVLG</sequence>
<dbReference type="InterPro" id="IPR002559">
    <property type="entry name" value="Transposase_11"/>
</dbReference>
<dbReference type="PANTHER" id="PTHR30007">
    <property type="entry name" value="PHP DOMAIN PROTEIN"/>
    <property type="match status" value="1"/>
</dbReference>
<keyword evidence="4" id="KW-1185">Reference proteome</keyword>
<dbReference type="Proteomes" id="UP001207930">
    <property type="component" value="Unassembled WGS sequence"/>
</dbReference>
<evidence type="ECO:0000313" key="4">
    <source>
        <dbReference type="Proteomes" id="UP001207930"/>
    </source>
</evidence>
<dbReference type="NCBIfam" id="NF033580">
    <property type="entry name" value="transpos_IS5_3"/>
    <property type="match status" value="1"/>
</dbReference>
<feature type="domain" description="Insertion element IS402-like" evidence="2">
    <location>
        <begin position="3"/>
        <end position="77"/>
    </location>
</feature>
<evidence type="ECO:0000259" key="1">
    <source>
        <dbReference type="Pfam" id="PF01609"/>
    </source>
</evidence>